<dbReference type="EMBL" id="DRMJ01000421">
    <property type="protein sequence ID" value="HHL43553.1"/>
    <property type="molecule type" value="Genomic_DNA"/>
</dbReference>
<comment type="caution">
    <text evidence="6">The sequence shown here is derived from an EMBL/GenBank/DDBJ whole genome shotgun (WGS) entry which is preliminary data.</text>
</comment>
<dbReference type="PROSITE" id="PS01124">
    <property type="entry name" value="HTH_ARAC_FAMILY_2"/>
    <property type="match status" value="1"/>
</dbReference>
<dbReference type="PANTHER" id="PTHR47894">
    <property type="entry name" value="HTH-TYPE TRANSCRIPTIONAL REGULATOR GADX"/>
    <property type="match status" value="1"/>
</dbReference>
<evidence type="ECO:0000259" key="5">
    <source>
        <dbReference type="PROSITE" id="PS01124"/>
    </source>
</evidence>
<keyword evidence="2" id="KW-0238">DNA-binding</keyword>
<dbReference type="InterPro" id="IPR018060">
    <property type="entry name" value="HTH_AraC"/>
</dbReference>
<evidence type="ECO:0000256" key="3">
    <source>
        <dbReference type="ARBA" id="ARBA00023163"/>
    </source>
</evidence>
<dbReference type="GO" id="GO:0000976">
    <property type="term" value="F:transcription cis-regulatory region binding"/>
    <property type="evidence" value="ECO:0007669"/>
    <property type="project" value="TreeGrafter"/>
</dbReference>
<name>A0A7C5M0E7_9PROT</name>
<dbReference type="AlphaFoldDB" id="A0A7C5M0E7"/>
<reference evidence="6" key="1">
    <citation type="journal article" date="2020" name="mSystems">
        <title>Genome- and Community-Level Interaction Insights into Carbon Utilization and Element Cycling Functions of Hydrothermarchaeota in Hydrothermal Sediment.</title>
        <authorList>
            <person name="Zhou Z."/>
            <person name="Liu Y."/>
            <person name="Xu W."/>
            <person name="Pan J."/>
            <person name="Luo Z.H."/>
            <person name="Li M."/>
        </authorList>
    </citation>
    <scope>NUCLEOTIDE SEQUENCE [LARGE SCALE GENOMIC DNA]</scope>
    <source>
        <strain evidence="6">HyVt-485</strain>
    </source>
</reference>
<feature type="domain" description="HTH araC/xylS-type" evidence="5">
    <location>
        <begin position="233"/>
        <end position="331"/>
    </location>
</feature>
<evidence type="ECO:0000313" key="6">
    <source>
        <dbReference type="EMBL" id="HHL43553.1"/>
    </source>
</evidence>
<protein>
    <submittedName>
        <fullName evidence="6">AraC family transcriptional regulator</fullName>
    </submittedName>
</protein>
<organism evidence="6">
    <name type="scientific">Hellea balneolensis</name>
    <dbReference type="NCBI Taxonomy" id="287478"/>
    <lineage>
        <taxon>Bacteria</taxon>
        <taxon>Pseudomonadati</taxon>
        <taxon>Pseudomonadota</taxon>
        <taxon>Alphaproteobacteria</taxon>
        <taxon>Maricaulales</taxon>
        <taxon>Robiginitomaculaceae</taxon>
        <taxon>Hellea</taxon>
    </lineage>
</organism>
<dbReference type="Pfam" id="PF12833">
    <property type="entry name" value="HTH_18"/>
    <property type="match status" value="1"/>
</dbReference>
<dbReference type="Gene3D" id="1.10.10.60">
    <property type="entry name" value="Homeodomain-like"/>
    <property type="match status" value="1"/>
</dbReference>
<dbReference type="PANTHER" id="PTHR47894:SF1">
    <property type="entry name" value="HTH-TYPE TRANSCRIPTIONAL REGULATOR VQSM"/>
    <property type="match status" value="1"/>
</dbReference>
<keyword evidence="3" id="KW-0804">Transcription</keyword>
<dbReference type="InterPro" id="IPR009057">
    <property type="entry name" value="Homeodomain-like_sf"/>
</dbReference>
<proteinExistence type="predicted"/>
<dbReference type="SMART" id="SM00342">
    <property type="entry name" value="HTH_ARAC"/>
    <property type="match status" value="1"/>
</dbReference>
<accession>A0A7C5M0E7</accession>
<gene>
    <name evidence="6" type="ORF">ENJ42_08050</name>
</gene>
<dbReference type="Pfam" id="PF12625">
    <property type="entry name" value="Arabinose_bd"/>
    <property type="match status" value="1"/>
</dbReference>
<feature type="region of interest" description="Disordered" evidence="4">
    <location>
        <begin position="327"/>
        <end position="350"/>
    </location>
</feature>
<dbReference type="GO" id="GO:0005829">
    <property type="term" value="C:cytosol"/>
    <property type="evidence" value="ECO:0007669"/>
    <property type="project" value="TreeGrafter"/>
</dbReference>
<evidence type="ECO:0000256" key="1">
    <source>
        <dbReference type="ARBA" id="ARBA00023015"/>
    </source>
</evidence>
<dbReference type="GO" id="GO:0003700">
    <property type="term" value="F:DNA-binding transcription factor activity"/>
    <property type="evidence" value="ECO:0007669"/>
    <property type="project" value="InterPro"/>
</dbReference>
<dbReference type="SUPFAM" id="SSF46689">
    <property type="entry name" value="Homeodomain-like"/>
    <property type="match status" value="1"/>
</dbReference>
<dbReference type="Proteomes" id="UP000885830">
    <property type="component" value="Unassembled WGS sequence"/>
</dbReference>
<feature type="compositionally biased region" description="Acidic residues" evidence="4">
    <location>
        <begin position="341"/>
        <end position="350"/>
    </location>
</feature>
<keyword evidence="1" id="KW-0805">Transcription regulation</keyword>
<dbReference type="InterPro" id="IPR032687">
    <property type="entry name" value="AraC-type_N"/>
</dbReference>
<evidence type="ECO:0000256" key="4">
    <source>
        <dbReference type="SAM" id="MobiDB-lite"/>
    </source>
</evidence>
<evidence type="ECO:0000256" key="2">
    <source>
        <dbReference type="ARBA" id="ARBA00023125"/>
    </source>
</evidence>
<sequence length="350" mass="40081">MKTVSNAYFAAFYQSCLDLGADKAEMQALVPGGEQTLGSSNIRYPAACVVELLNKAESLLTNQAIGMKVGKNLRPSDFLDVGHAITFSKNLRQSIAINIRYQPLTQQFGRSSLRVQDGSAWLHWHISDEPEDCRQITESIIASHTQFGRWLIWEYDKAIQGVYFRHKKPSYAEEYEAFFGCPIYYEQDFDAMVFDEAALSQELPQANEKMLKEVCARLDIAMLKLDAEGALSHRLSQLVEIILPRGEFEINKVADYLGVSERSLRRRLDKEGTTYRKIIAETRQRLCERYMRREDMSLKQIANRLSYSEQSAFTRAFRTWNNLSPSKYAKSQGLNIPRDEPEPEVMEATS</sequence>